<dbReference type="SMART" id="SM00028">
    <property type="entry name" value="TPR"/>
    <property type="match status" value="10"/>
</dbReference>
<dbReference type="PANTHER" id="PTHR44858:SF1">
    <property type="entry name" value="UDP-N-ACETYLGLUCOSAMINE--PEPTIDE N-ACETYLGLUCOSAMINYLTRANSFERASE SPINDLY-RELATED"/>
    <property type="match status" value="1"/>
</dbReference>
<dbReference type="AlphaFoldDB" id="A0A0N0P507"/>
<feature type="compositionally biased region" description="Low complexity" evidence="4">
    <location>
        <begin position="492"/>
        <end position="511"/>
    </location>
</feature>
<dbReference type="Proteomes" id="UP000038009">
    <property type="component" value="Unassembled WGS sequence"/>
</dbReference>
<feature type="repeat" description="TPR" evidence="3">
    <location>
        <begin position="658"/>
        <end position="691"/>
    </location>
</feature>
<organism evidence="5 6">
    <name type="scientific">Leptomonas seymouri</name>
    <dbReference type="NCBI Taxonomy" id="5684"/>
    <lineage>
        <taxon>Eukaryota</taxon>
        <taxon>Discoba</taxon>
        <taxon>Euglenozoa</taxon>
        <taxon>Kinetoplastea</taxon>
        <taxon>Metakinetoplastina</taxon>
        <taxon>Trypanosomatida</taxon>
        <taxon>Trypanosomatidae</taxon>
        <taxon>Leishmaniinae</taxon>
        <taxon>Leptomonas</taxon>
    </lineage>
</organism>
<keyword evidence="6" id="KW-1185">Reference proteome</keyword>
<dbReference type="PROSITE" id="PS50005">
    <property type="entry name" value="TPR"/>
    <property type="match status" value="1"/>
</dbReference>
<evidence type="ECO:0000256" key="2">
    <source>
        <dbReference type="ARBA" id="ARBA00022803"/>
    </source>
</evidence>
<protein>
    <submittedName>
        <fullName evidence="5">Uncharacterized protein</fullName>
    </submittedName>
</protein>
<dbReference type="Pfam" id="PF13181">
    <property type="entry name" value="TPR_8"/>
    <property type="match status" value="1"/>
</dbReference>
<dbReference type="Pfam" id="PF13432">
    <property type="entry name" value="TPR_16"/>
    <property type="match status" value="1"/>
</dbReference>
<dbReference type="PANTHER" id="PTHR44858">
    <property type="entry name" value="TETRATRICOPEPTIDE REPEAT PROTEIN 6"/>
    <property type="match status" value="1"/>
</dbReference>
<dbReference type="OMA" id="EPDNGMW"/>
<dbReference type="SUPFAM" id="SSF48452">
    <property type="entry name" value="TPR-like"/>
    <property type="match status" value="2"/>
</dbReference>
<accession>A0A0N0P507</accession>
<keyword evidence="2 3" id="KW-0802">TPR repeat</keyword>
<evidence type="ECO:0000313" key="6">
    <source>
        <dbReference type="Proteomes" id="UP000038009"/>
    </source>
</evidence>
<dbReference type="EMBL" id="LJSK01000159">
    <property type="protein sequence ID" value="KPI85909.1"/>
    <property type="molecule type" value="Genomic_DNA"/>
</dbReference>
<evidence type="ECO:0000313" key="5">
    <source>
        <dbReference type="EMBL" id="KPI85909.1"/>
    </source>
</evidence>
<feature type="region of interest" description="Disordered" evidence="4">
    <location>
        <begin position="489"/>
        <end position="555"/>
    </location>
</feature>
<comment type="caution">
    <text evidence="5">The sequence shown here is derived from an EMBL/GenBank/DDBJ whole genome shotgun (WGS) entry which is preliminary data.</text>
</comment>
<gene>
    <name evidence="5" type="ORF">ABL78_5041</name>
</gene>
<dbReference type="OrthoDB" id="532682at2759"/>
<dbReference type="InterPro" id="IPR011990">
    <property type="entry name" value="TPR-like_helical_dom_sf"/>
</dbReference>
<dbReference type="InterPro" id="IPR019734">
    <property type="entry name" value="TPR_rpt"/>
</dbReference>
<reference evidence="5 6" key="1">
    <citation type="journal article" date="2015" name="PLoS Pathog.">
        <title>Leptomonas seymouri: Adaptations to the Dixenous Life Cycle Analyzed by Genome Sequencing, Transcriptome Profiling and Co-infection with Leishmania donovani.</title>
        <authorList>
            <person name="Kraeva N."/>
            <person name="Butenko A."/>
            <person name="Hlavacova J."/>
            <person name="Kostygov A."/>
            <person name="Myskova J."/>
            <person name="Grybchuk D."/>
            <person name="Lestinova T."/>
            <person name="Votypka J."/>
            <person name="Volf P."/>
            <person name="Opperdoes F."/>
            <person name="Flegontov P."/>
            <person name="Lukes J."/>
            <person name="Yurchenko V."/>
        </authorList>
    </citation>
    <scope>NUCLEOTIDE SEQUENCE [LARGE SCALE GENOMIC DNA]</scope>
    <source>
        <strain evidence="5 6">ATCC 30220</strain>
    </source>
</reference>
<sequence>MPVKNVRSNKELVEAARVCLSENNFSPSKAGDLLTSAVQQDPTFVNALVLRSNLASRLGHLTSAVADLSLAIEVDRGSSDARRVASLYGSRASLLGRVGRHADAIIDLHSAMKCEPDNGVWAFELGRAYLKEGSLSLAQINFQQALQEPMWSHVNESTRPKVYALYGRSCLMSRDYKKAKGLLQKALEVGGEGASVLHDVGLAHYHEGTSPSSAIDFFARASEMAPQSVEYPMHLGLAHTRCGNFNEALSSMSGAVLRGQDDALLRFYRGCIELQLGLGPQALVDLQAAADQQSREEEGGASTKAKKHVDAFSKELTSSAPAWIAMALVHLFCEHSLDMASTCLAEALQRNMDWQQRALAGALLGIVLHQQGDALAALRVLSDVIITLKAVKAGAKEGNGQVLISSSFDSSFLSDMELLVLTHVGLGYSAGGYADLALRFFTQARQLAQQSGNAALLASCRFREAVAQVELRDDWGALNTVQSSDAAADGLSVSRGGSPRPASSSLTLTSADLPQTPPAPAPAAAATATAPRKPRKSLQQTPAKSAPPCPSLLTVHRQSPGEKAHLFAVTLRRLGRLPEALVFATAAVEAPLFTVAESPLSANTRRSRVSATDVPAYLYNRAFIYFLLSNYNEAMSDVQACIRACATVADAANLSTSADPYYLLGCIAHAMGNFADALASLTKALEVDATLRTSPVFSYSHGVLLAIAGNHEGAVEALTAAIVHSRKAEKATRCPVVYYHERAKVYQQMGRYAAALEDYNCVLPPKLRRAPGKNASRQLAKVNWNALVNRALTLKELHRYDEAAADWDAALRLDKSGCLALFTSQDLFELPYMDLCLPGCELYDLNAM</sequence>
<keyword evidence="1" id="KW-0677">Repeat</keyword>
<evidence type="ECO:0000256" key="3">
    <source>
        <dbReference type="PROSITE-ProRule" id="PRU00339"/>
    </source>
</evidence>
<dbReference type="InterPro" id="IPR050498">
    <property type="entry name" value="Ycf3"/>
</dbReference>
<name>A0A0N0P507_LEPSE</name>
<proteinExistence type="predicted"/>
<dbReference type="Gene3D" id="1.25.40.10">
    <property type="entry name" value="Tetratricopeptide repeat domain"/>
    <property type="match status" value="4"/>
</dbReference>
<evidence type="ECO:0000256" key="1">
    <source>
        <dbReference type="ARBA" id="ARBA00022737"/>
    </source>
</evidence>
<evidence type="ECO:0000256" key="4">
    <source>
        <dbReference type="SAM" id="MobiDB-lite"/>
    </source>
</evidence>
<dbReference type="VEuPathDB" id="TriTrypDB:Lsey_0159_0190"/>
<feature type="compositionally biased region" description="Low complexity" evidence="4">
    <location>
        <begin position="522"/>
        <end position="531"/>
    </location>
</feature>